<evidence type="ECO:0000313" key="1">
    <source>
        <dbReference type="EMBL" id="KAJ7532996.1"/>
    </source>
</evidence>
<sequence>MAALQQQQQHSILLPPTSPSSLSSIAGRSLLPHSNLPSASFLLTRLSQKHSTHTSAFSFPAAKSLWVCKKIWNPATSVRSAVTGGLSMAQEAKPVVVVMLPYFPYLIHGIESKFTILKLWEADDKQAFLKENSDKIRGLVGSASVDASAEVIDALPNLEIVSWFSVGIDQVDMVKCRERGIVVTNTPDVVTDDTADLALALVLATMRRICAADRYIRDGLWPVKGYYPLAYKVSGKRFGIVGLGRIGLAIARRAEGFGCSISYYSRSKKIEYAYQFYDSMSLS</sequence>
<name>A0ACC2BTB6_DIPCM</name>
<proteinExistence type="predicted"/>
<evidence type="ECO:0000313" key="2">
    <source>
        <dbReference type="Proteomes" id="UP001162992"/>
    </source>
</evidence>
<gene>
    <name evidence="1" type="ORF">O6H91_13G028400</name>
</gene>
<comment type="caution">
    <text evidence="1">The sequence shown here is derived from an EMBL/GenBank/DDBJ whole genome shotgun (WGS) entry which is preliminary data.</text>
</comment>
<dbReference type="Proteomes" id="UP001162992">
    <property type="component" value="Chromosome 13"/>
</dbReference>
<reference evidence="2" key="1">
    <citation type="journal article" date="2024" name="Proc. Natl. Acad. Sci. U.S.A.">
        <title>Extraordinary preservation of gene collinearity over three hundred million years revealed in homosporous lycophytes.</title>
        <authorList>
            <person name="Li C."/>
            <person name="Wickell D."/>
            <person name="Kuo L.Y."/>
            <person name="Chen X."/>
            <person name="Nie B."/>
            <person name="Liao X."/>
            <person name="Peng D."/>
            <person name="Ji J."/>
            <person name="Jenkins J."/>
            <person name="Williams M."/>
            <person name="Shu S."/>
            <person name="Plott C."/>
            <person name="Barry K."/>
            <person name="Rajasekar S."/>
            <person name="Grimwood J."/>
            <person name="Han X."/>
            <person name="Sun S."/>
            <person name="Hou Z."/>
            <person name="He W."/>
            <person name="Dai G."/>
            <person name="Sun C."/>
            <person name="Schmutz J."/>
            <person name="Leebens-Mack J.H."/>
            <person name="Li F.W."/>
            <person name="Wang L."/>
        </authorList>
    </citation>
    <scope>NUCLEOTIDE SEQUENCE [LARGE SCALE GENOMIC DNA]</scope>
    <source>
        <strain evidence="2">cv. PW_Plant_1</strain>
    </source>
</reference>
<organism evidence="1 2">
    <name type="scientific">Diphasiastrum complanatum</name>
    <name type="common">Issler's clubmoss</name>
    <name type="synonym">Lycopodium complanatum</name>
    <dbReference type="NCBI Taxonomy" id="34168"/>
    <lineage>
        <taxon>Eukaryota</taxon>
        <taxon>Viridiplantae</taxon>
        <taxon>Streptophyta</taxon>
        <taxon>Embryophyta</taxon>
        <taxon>Tracheophyta</taxon>
        <taxon>Lycopodiopsida</taxon>
        <taxon>Lycopodiales</taxon>
        <taxon>Lycopodiaceae</taxon>
        <taxon>Lycopodioideae</taxon>
        <taxon>Diphasiastrum</taxon>
    </lineage>
</organism>
<accession>A0ACC2BTB6</accession>
<dbReference type="EMBL" id="CM055104">
    <property type="protein sequence ID" value="KAJ7532996.1"/>
    <property type="molecule type" value="Genomic_DNA"/>
</dbReference>
<keyword evidence="2" id="KW-1185">Reference proteome</keyword>
<protein>
    <submittedName>
        <fullName evidence="1">Uncharacterized protein</fullName>
    </submittedName>
</protein>